<reference evidence="1 2" key="1">
    <citation type="submission" date="2016-12" db="EMBL/GenBank/DDBJ databases">
        <authorList>
            <person name="Song W.-J."/>
            <person name="Kurnit D.M."/>
        </authorList>
    </citation>
    <scope>NUCLEOTIDE SEQUENCE [LARGE SCALE GENOMIC DNA]</scope>
    <source>
        <strain evidence="1 2">IMCC3135</strain>
    </source>
</reference>
<dbReference type="Proteomes" id="UP000250079">
    <property type="component" value="Chromosome"/>
</dbReference>
<dbReference type="GO" id="GO:0030234">
    <property type="term" value="F:enzyme regulator activity"/>
    <property type="evidence" value="ECO:0007669"/>
    <property type="project" value="TreeGrafter"/>
</dbReference>
<dbReference type="Pfam" id="PF13036">
    <property type="entry name" value="LpoB"/>
    <property type="match status" value="1"/>
</dbReference>
<dbReference type="PANTHER" id="PTHR40593:SF1">
    <property type="entry name" value="PENICILLIN-BINDING PROTEIN ACTIVATOR LPOB"/>
    <property type="match status" value="1"/>
</dbReference>
<sequence>MHHSSMSNFTTNIAAVSHKPSQVSRTTWGRCGQILAMGMIFSLLGACATTRSIDPESTTHYDASYDFSDKKEIVDSLTQSLLGSPSIPTETVKPIIVIYGIDNETSEHISTSGITDDIRLSLIKSGEYRFINRKQRANLQEEADYQYAGFVPPEQRVTEGRQLGADFILSGTLRSIEKKQPKQIRLSKRKLVYYSMNLELTNLETGEISWADNVEIARESSRPIIGW</sequence>
<dbReference type="GO" id="GO:0009252">
    <property type="term" value="P:peptidoglycan biosynthetic process"/>
    <property type="evidence" value="ECO:0007669"/>
    <property type="project" value="TreeGrafter"/>
</dbReference>
<keyword evidence="2" id="KW-1185">Reference proteome</keyword>
<dbReference type="KEGG" id="gai:IMCC3135_01785"/>
<evidence type="ECO:0000313" key="1">
    <source>
        <dbReference type="EMBL" id="ASJ70476.1"/>
    </source>
</evidence>
<organism evidence="1 2">
    <name type="scientific">Granulosicoccus antarcticus IMCC3135</name>
    <dbReference type="NCBI Taxonomy" id="1192854"/>
    <lineage>
        <taxon>Bacteria</taxon>
        <taxon>Pseudomonadati</taxon>
        <taxon>Pseudomonadota</taxon>
        <taxon>Gammaproteobacteria</taxon>
        <taxon>Chromatiales</taxon>
        <taxon>Granulosicoccaceae</taxon>
        <taxon>Granulosicoccus</taxon>
    </lineage>
</organism>
<dbReference type="OrthoDB" id="9803653at2"/>
<name>A0A2Z2NGR3_9GAMM</name>
<gene>
    <name evidence="1" type="ORF">IMCC3135_01785</name>
</gene>
<dbReference type="AlphaFoldDB" id="A0A2Z2NGR3"/>
<dbReference type="InterPro" id="IPR014094">
    <property type="entry name" value="LpoB"/>
</dbReference>
<proteinExistence type="predicted"/>
<dbReference type="Gene3D" id="3.40.50.10610">
    <property type="entry name" value="ABC-type transport auxiliary lipoprotein component"/>
    <property type="match status" value="1"/>
</dbReference>
<protein>
    <recommendedName>
        <fullName evidence="3">Penicillin-binding protein activator LpoB</fullName>
    </recommendedName>
</protein>
<accession>A0A2Z2NGR3</accession>
<dbReference type="PANTHER" id="PTHR40593">
    <property type="entry name" value="PENICILLIN-BINDING PROTEIN ACTIVATOR LPOB"/>
    <property type="match status" value="1"/>
</dbReference>
<evidence type="ECO:0000313" key="2">
    <source>
        <dbReference type="Proteomes" id="UP000250079"/>
    </source>
</evidence>
<dbReference type="RefSeq" id="WP_088916019.1">
    <property type="nucleotide sequence ID" value="NZ_CP018632.1"/>
</dbReference>
<dbReference type="EMBL" id="CP018632">
    <property type="protein sequence ID" value="ASJ70476.1"/>
    <property type="molecule type" value="Genomic_DNA"/>
</dbReference>
<evidence type="ECO:0008006" key="3">
    <source>
        <dbReference type="Google" id="ProtNLM"/>
    </source>
</evidence>
<dbReference type="GO" id="GO:0031241">
    <property type="term" value="C:periplasmic side of cell outer membrane"/>
    <property type="evidence" value="ECO:0007669"/>
    <property type="project" value="TreeGrafter"/>
</dbReference>